<dbReference type="NCBIfam" id="TIGR00619">
    <property type="entry name" value="sbcd"/>
    <property type="match status" value="1"/>
</dbReference>
<dbReference type="SUPFAM" id="SSF56300">
    <property type="entry name" value="Metallo-dependent phosphatases"/>
    <property type="match status" value="1"/>
</dbReference>
<gene>
    <name evidence="3" type="primary">sbcD_1</name>
    <name evidence="1" type="synonym">sbcD</name>
    <name evidence="3" type="ORF">NCTC8297_04482</name>
</gene>
<feature type="domain" description="Calcineurin-like phosphoesterase" evidence="2">
    <location>
        <begin position="16"/>
        <end position="82"/>
    </location>
</feature>
<keyword evidence="1" id="KW-0540">Nuclease</keyword>
<evidence type="ECO:0000259" key="2">
    <source>
        <dbReference type="Pfam" id="PF00149"/>
    </source>
</evidence>
<reference evidence="3 4" key="1">
    <citation type="submission" date="2018-06" db="EMBL/GenBank/DDBJ databases">
        <authorList>
            <consortium name="Pathogen Informatics"/>
            <person name="Doyle S."/>
        </authorList>
    </citation>
    <scope>NUCLEOTIDE SEQUENCE [LARGE SCALE GENOMIC DNA]</scope>
    <source>
        <strain evidence="3 4">NCTC8297</strain>
    </source>
</reference>
<proteinExistence type="inferred from homology"/>
<dbReference type="GO" id="GO:0004519">
    <property type="term" value="F:endonuclease activity"/>
    <property type="evidence" value="ECO:0007669"/>
    <property type="project" value="UniProtKB-KW"/>
</dbReference>
<dbReference type="Proteomes" id="UP000254741">
    <property type="component" value="Unassembled WGS sequence"/>
</dbReference>
<dbReference type="EMBL" id="UGXG01000002">
    <property type="protein sequence ID" value="SUG49155.1"/>
    <property type="molecule type" value="Genomic_DNA"/>
</dbReference>
<dbReference type="GO" id="GO:0006310">
    <property type="term" value="P:DNA recombination"/>
    <property type="evidence" value="ECO:0007669"/>
    <property type="project" value="UniProtKB-KW"/>
</dbReference>
<keyword evidence="1" id="KW-0235">DNA replication</keyword>
<dbReference type="InterPro" id="IPR050535">
    <property type="entry name" value="DNA_Repair-Maintenance_Comp"/>
</dbReference>
<evidence type="ECO:0000256" key="1">
    <source>
        <dbReference type="RuleBase" id="RU363069"/>
    </source>
</evidence>
<keyword evidence="1" id="KW-0255">Endonuclease</keyword>
<comment type="function">
    <text evidence="1">SbcCD cleaves DNA hairpin structures. These structures can inhibit DNA replication and are intermediates in certain DNA recombination reactions. The complex acts as a 3'-&gt;5' double strand exonuclease that can open hairpins. It also has a 5' single-strand endonuclease activity.</text>
</comment>
<dbReference type="InterPro" id="IPR004593">
    <property type="entry name" value="SbcD"/>
</dbReference>
<name>A0A379THU7_SALER</name>
<dbReference type="InterPro" id="IPR004843">
    <property type="entry name" value="Calcineurin-like_PHP"/>
</dbReference>
<keyword evidence="1" id="KW-0269">Exonuclease</keyword>
<keyword evidence="1" id="KW-0233">DNA recombination</keyword>
<dbReference type="Pfam" id="PF00149">
    <property type="entry name" value="Metallophos"/>
    <property type="match status" value="1"/>
</dbReference>
<sequence>MTCIIPFTLFLHGTIMRILHTSDWHLGQNFYSKSRAAEHQAFLDWLLDTAQSQQVDAIIVAGDIFDTGSPPSYARELYNRFCR</sequence>
<dbReference type="PANTHER" id="PTHR30337:SF0">
    <property type="entry name" value="NUCLEASE SBCCD SUBUNIT D"/>
    <property type="match status" value="1"/>
</dbReference>
<keyword evidence="1" id="KW-0378">Hydrolase</keyword>
<dbReference type="AlphaFoldDB" id="A0A379THU7"/>
<accession>A0A379THU7</accession>
<evidence type="ECO:0000313" key="4">
    <source>
        <dbReference type="Proteomes" id="UP000254741"/>
    </source>
</evidence>
<dbReference type="GO" id="GO:0006260">
    <property type="term" value="P:DNA replication"/>
    <property type="evidence" value="ECO:0007669"/>
    <property type="project" value="UniProtKB-KW"/>
</dbReference>
<comment type="similarity">
    <text evidence="1">Belongs to the SbcD family.</text>
</comment>
<organism evidence="3 4">
    <name type="scientific">Salmonella enterica subsp. arizonae</name>
    <dbReference type="NCBI Taxonomy" id="59203"/>
    <lineage>
        <taxon>Bacteria</taxon>
        <taxon>Pseudomonadati</taxon>
        <taxon>Pseudomonadota</taxon>
        <taxon>Gammaproteobacteria</taxon>
        <taxon>Enterobacterales</taxon>
        <taxon>Enterobacteriaceae</taxon>
        <taxon>Salmonella</taxon>
    </lineage>
</organism>
<protein>
    <recommendedName>
        <fullName evidence="1">Nuclease SbcCD subunit D</fullName>
    </recommendedName>
</protein>
<dbReference type="PANTHER" id="PTHR30337">
    <property type="entry name" value="COMPONENT OF ATP-DEPENDENT DSDNA EXONUCLEASE"/>
    <property type="match status" value="1"/>
</dbReference>
<comment type="subunit">
    <text evidence="1">Heterodimer of SbcC and SbcD.</text>
</comment>
<dbReference type="InterPro" id="IPR029052">
    <property type="entry name" value="Metallo-depent_PP-like"/>
</dbReference>
<dbReference type="Gene3D" id="3.60.21.10">
    <property type="match status" value="1"/>
</dbReference>
<dbReference type="GO" id="GO:0008408">
    <property type="term" value="F:3'-5' exonuclease activity"/>
    <property type="evidence" value="ECO:0007669"/>
    <property type="project" value="InterPro"/>
</dbReference>
<evidence type="ECO:0000313" key="3">
    <source>
        <dbReference type="EMBL" id="SUG49155.1"/>
    </source>
</evidence>